<dbReference type="Proteomes" id="UP000005475">
    <property type="component" value="Unassembled WGS sequence"/>
</dbReference>
<gene>
    <name evidence="3" type="ORF">BACOVA_01596</name>
</gene>
<protein>
    <recommendedName>
        <fullName evidence="2">DUF4476 domain-containing protein</fullName>
    </recommendedName>
</protein>
<dbReference type="AlphaFoldDB" id="A0AAN3AAK4"/>
<dbReference type="InterPro" id="IPR037873">
    <property type="entry name" value="BamE-like"/>
</dbReference>
<evidence type="ECO:0000313" key="4">
    <source>
        <dbReference type="Proteomes" id="UP000005475"/>
    </source>
</evidence>
<keyword evidence="1" id="KW-0732">Signal</keyword>
<evidence type="ECO:0000259" key="2">
    <source>
        <dbReference type="Pfam" id="PF14771"/>
    </source>
</evidence>
<evidence type="ECO:0000256" key="1">
    <source>
        <dbReference type="ARBA" id="ARBA00022729"/>
    </source>
</evidence>
<feature type="domain" description="DUF4476" evidence="2">
    <location>
        <begin position="140"/>
        <end position="229"/>
    </location>
</feature>
<comment type="caution">
    <text evidence="3">The sequence shown here is derived from an EMBL/GenBank/DDBJ whole genome shotgun (WGS) entry which is preliminary data.</text>
</comment>
<name>A0AAN3AAK4_BACO1</name>
<dbReference type="PROSITE" id="PS51257">
    <property type="entry name" value="PROKAR_LIPOPROTEIN"/>
    <property type="match status" value="1"/>
</dbReference>
<dbReference type="Pfam" id="PF14771">
    <property type="entry name" value="DUF4476"/>
    <property type="match status" value="1"/>
</dbReference>
<dbReference type="InterPro" id="IPR028011">
    <property type="entry name" value="DUF4476"/>
</dbReference>
<dbReference type="Gene3D" id="3.30.1450.10">
    <property type="match status" value="1"/>
</dbReference>
<organism evidence="3 4">
    <name type="scientific">Bacteroides ovatus (strain ATCC 8483 / DSM 1896 / JCM 5824 / BCRC 10623 / CCUG 4943 / NCTC 11153)</name>
    <dbReference type="NCBI Taxonomy" id="411476"/>
    <lineage>
        <taxon>Bacteria</taxon>
        <taxon>Pseudomonadati</taxon>
        <taxon>Bacteroidota</taxon>
        <taxon>Bacteroidia</taxon>
        <taxon>Bacteroidales</taxon>
        <taxon>Bacteroidaceae</taxon>
        <taxon>Bacteroides</taxon>
    </lineage>
</organism>
<evidence type="ECO:0000313" key="3">
    <source>
        <dbReference type="EMBL" id="EDO12782.1"/>
    </source>
</evidence>
<sequence length="237" mass="27629">MILLTKNDTVMKKIHIMLCLALGILVSGCFTSYVSTKQMMGIYQGMTQSQVESVLGKPDFRRFDGDMEEWEFHRDNGTPVLTSEPVTIIVQFVNREVVSMDTFKGYGRPAPMHSVVVPPAVNTTVEVFPNHEQVEEARLMTDPEFDEFINKLKITVMNEDQKKLVDRMLRTYDVTSNQCVKIVKEISYTPDQVEMMKKLYPYVRDKRNFNKVIDILFSNAYKDEMRKFIEEYHQNNK</sequence>
<reference evidence="4" key="2">
    <citation type="submission" date="2007-04" db="EMBL/GenBank/DDBJ databases">
        <title>Draft genome sequence of Bacteroides ovatus (ATCC 8483).</title>
        <authorList>
            <person name="Sudarsanam P."/>
            <person name="Ley R."/>
            <person name="Guruge J."/>
            <person name="Turnbaugh P.J."/>
            <person name="Mahowald M."/>
            <person name="Liep D."/>
            <person name="Gordon J."/>
        </authorList>
    </citation>
    <scope>NUCLEOTIDE SEQUENCE [LARGE SCALE GENOMIC DNA]</scope>
    <source>
        <strain evidence="4">ATCC 8483 / DSM 1896 / JCM 5824 / BCRC 10623 / CCUG 4943 / NCTC 11153</strain>
    </source>
</reference>
<accession>A0AAN3AAK4</accession>
<dbReference type="EMBL" id="AAXF02000044">
    <property type="protein sequence ID" value="EDO12782.1"/>
    <property type="molecule type" value="Genomic_DNA"/>
</dbReference>
<proteinExistence type="predicted"/>
<reference evidence="3 4" key="1">
    <citation type="submission" date="2007-03" db="EMBL/GenBank/DDBJ databases">
        <authorList>
            <person name="Fulton L."/>
            <person name="Clifton S."/>
            <person name="Fulton B."/>
            <person name="Xu J."/>
            <person name="Minx P."/>
            <person name="Pepin K.H."/>
            <person name="Johnson M."/>
            <person name="Thiruvilangam P."/>
            <person name="Bhonagiri V."/>
            <person name="Nash W.E."/>
            <person name="Mardis E.R."/>
            <person name="Wilson R.K."/>
        </authorList>
    </citation>
    <scope>NUCLEOTIDE SEQUENCE [LARGE SCALE GENOMIC DNA]</scope>
    <source>
        <strain evidence="4">ATCC 8483 / DSM 1896 / JCM 5824 / BCRC 10623 / CCUG 4943 / NCTC 11153</strain>
    </source>
</reference>